<evidence type="ECO:0000313" key="2">
    <source>
        <dbReference type="EMBL" id="KAD5961816.1"/>
    </source>
</evidence>
<evidence type="ECO:0000313" key="3">
    <source>
        <dbReference type="Proteomes" id="UP000326396"/>
    </source>
</evidence>
<dbReference type="EMBL" id="SZYD01000006">
    <property type="protein sequence ID" value="KAD5961816.1"/>
    <property type="molecule type" value="Genomic_DNA"/>
</dbReference>
<protein>
    <submittedName>
        <fullName evidence="2">Uncharacterized protein</fullName>
    </submittedName>
</protein>
<accession>A0A5N6P820</accession>
<reference evidence="2 3" key="1">
    <citation type="submission" date="2019-05" db="EMBL/GenBank/DDBJ databases">
        <title>Mikania micrantha, genome provides insights into the molecular mechanism of rapid growth.</title>
        <authorList>
            <person name="Liu B."/>
        </authorList>
    </citation>
    <scope>NUCLEOTIDE SEQUENCE [LARGE SCALE GENOMIC DNA]</scope>
    <source>
        <strain evidence="2">NLD-2019</strain>
        <tissue evidence="2">Leaf</tissue>
    </source>
</reference>
<comment type="caution">
    <text evidence="2">The sequence shown here is derived from an EMBL/GenBank/DDBJ whole genome shotgun (WGS) entry which is preliminary data.</text>
</comment>
<keyword evidence="3" id="KW-1185">Reference proteome</keyword>
<evidence type="ECO:0000256" key="1">
    <source>
        <dbReference type="SAM" id="MobiDB-lite"/>
    </source>
</evidence>
<sequence>MGSSGGTMGSAGDAPTGDSVSNTRHRAIHPSTRPPPIGNPCSIRSPPIDIITAPSGHHRSTYPCSTKPPPIDFIFAPPGHHRMILFQMPLRNTEMSTREVNLSALALSCIVEGRDSRVEGRLINDYIEFFFALQIFNLYT</sequence>
<dbReference type="AlphaFoldDB" id="A0A5N6P820"/>
<feature type="region of interest" description="Disordered" evidence="1">
    <location>
        <begin position="1"/>
        <end position="64"/>
    </location>
</feature>
<proteinExistence type="predicted"/>
<name>A0A5N6P820_9ASTR</name>
<gene>
    <name evidence="2" type="ORF">E3N88_13289</name>
</gene>
<dbReference type="Proteomes" id="UP000326396">
    <property type="component" value="Linkage Group LG14"/>
</dbReference>
<organism evidence="2 3">
    <name type="scientific">Mikania micrantha</name>
    <name type="common">bitter vine</name>
    <dbReference type="NCBI Taxonomy" id="192012"/>
    <lineage>
        <taxon>Eukaryota</taxon>
        <taxon>Viridiplantae</taxon>
        <taxon>Streptophyta</taxon>
        <taxon>Embryophyta</taxon>
        <taxon>Tracheophyta</taxon>
        <taxon>Spermatophyta</taxon>
        <taxon>Magnoliopsida</taxon>
        <taxon>eudicotyledons</taxon>
        <taxon>Gunneridae</taxon>
        <taxon>Pentapetalae</taxon>
        <taxon>asterids</taxon>
        <taxon>campanulids</taxon>
        <taxon>Asterales</taxon>
        <taxon>Asteraceae</taxon>
        <taxon>Asteroideae</taxon>
        <taxon>Heliantheae alliance</taxon>
        <taxon>Eupatorieae</taxon>
        <taxon>Mikania</taxon>
    </lineage>
</organism>